<proteinExistence type="predicted"/>
<comment type="caution">
    <text evidence="1">The sequence shown here is derived from an EMBL/GenBank/DDBJ whole genome shotgun (WGS) entry which is preliminary data.</text>
</comment>
<feature type="non-terminal residue" evidence="1">
    <location>
        <position position="236"/>
    </location>
</feature>
<reference evidence="1" key="1">
    <citation type="submission" date="2022-06" db="EMBL/GenBank/DDBJ databases">
        <title>Phylogenomic reconstructions and comparative analyses of Kickxellomycotina fungi.</title>
        <authorList>
            <person name="Reynolds N.K."/>
            <person name="Stajich J.E."/>
            <person name="Barry K."/>
            <person name="Grigoriev I.V."/>
            <person name="Crous P."/>
            <person name="Smith M.E."/>
        </authorList>
    </citation>
    <scope>NUCLEOTIDE SEQUENCE</scope>
    <source>
        <strain evidence="1">RSA 2271</strain>
    </source>
</reference>
<gene>
    <name evidence="1" type="ORF">EV182_004097</name>
</gene>
<sequence>MLVRKPVELIQIHLNGSLGSSITYPLRPNTTFKGQVKIQLSAPIENPRLSITLKAVERFHSSDKPNSGPLKENCIFNCLLKLWSPDIAKDYLEQQRKKGDDGNYSEDDQGTLGAGLHVFYFTGVMPNINYPASIKGPFCEHQYMISAELSCMPSRLQAELLASSIVGSTRGLGFGQSDDVIASCEKELVYIPLIVPPLLDSGINGVDEILYFEKRGNKSKPAVHLYAVVQGCNAWP</sequence>
<organism evidence="1 2">
    <name type="scientific">Spiromyces aspiralis</name>
    <dbReference type="NCBI Taxonomy" id="68401"/>
    <lineage>
        <taxon>Eukaryota</taxon>
        <taxon>Fungi</taxon>
        <taxon>Fungi incertae sedis</taxon>
        <taxon>Zoopagomycota</taxon>
        <taxon>Kickxellomycotina</taxon>
        <taxon>Kickxellomycetes</taxon>
        <taxon>Kickxellales</taxon>
        <taxon>Kickxellaceae</taxon>
        <taxon>Spiromyces</taxon>
    </lineage>
</organism>
<name>A0ACC1HPN5_9FUNG</name>
<accession>A0ACC1HPN5</accession>
<protein>
    <submittedName>
        <fullName evidence="1">Uncharacterized protein</fullName>
    </submittedName>
</protein>
<keyword evidence="2" id="KW-1185">Reference proteome</keyword>
<dbReference type="Proteomes" id="UP001145114">
    <property type="component" value="Unassembled WGS sequence"/>
</dbReference>
<dbReference type="EMBL" id="JAMZIH010001190">
    <property type="protein sequence ID" value="KAJ1678412.1"/>
    <property type="molecule type" value="Genomic_DNA"/>
</dbReference>
<evidence type="ECO:0000313" key="1">
    <source>
        <dbReference type="EMBL" id="KAJ1678412.1"/>
    </source>
</evidence>
<evidence type="ECO:0000313" key="2">
    <source>
        <dbReference type="Proteomes" id="UP001145114"/>
    </source>
</evidence>